<dbReference type="AlphaFoldDB" id="A0A0U4CSB2"/>
<reference evidence="1 2" key="1">
    <citation type="journal article" date="1991" name="Int. J. Syst. Bacteriol.">
        <title>Description of the erythromycin-producing bacterium Arthrobacter sp. strain NRRL B-3381 as Aeromicrobium erythreum gen. nov., sp. nov.</title>
        <authorList>
            <person name="Miller E.S."/>
            <person name="Woese C.R."/>
            <person name="Brenner S."/>
        </authorList>
    </citation>
    <scope>NUCLEOTIDE SEQUENCE [LARGE SCALE GENOMIC DNA]</scope>
    <source>
        <strain evidence="1 2">AR18</strain>
    </source>
</reference>
<organism evidence="1 2">
    <name type="scientific">Aeromicrobium erythreum</name>
    <dbReference type="NCBI Taxonomy" id="2041"/>
    <lineage>
        <taxon>Bacteria</taxon>
        <taxon>Bacillati</taxon>
        <taxon>Actinomycetota</taxon>
        <taxon>Actinomycetes</taxon>
        <taxon>Propionibacteriales</taxon>
        <taxon>Nocardioidaceae</taxon>
        <taxon>Aeromicrobium</taxon>
    </lineage>
</organism>
<keyword evidence="2" id="KW-1185">Reference proteome</keyword>
<evidence type="ECO:0000313" key="2">
    <source>
        <dbReference type="Proteomes" id="UP000067689"/>
    </source>
</evidence>
<dbReference type="KEGG" id="aer:AERYTH_15520"/>
<dbReference type="Proteomes" id="UP000067689">
    <property type="component" value="Chromosome"/>
</dbReference>
<dbReference type="OrthoDB" id="371140at2"/>
<name>A0A0U4CSB2_9ACTN</name>
<dbReference type="STRING" id="2041.AERYTH_15520"/>
<dbReference type="SUPFAM" id="SSF46785">
    <property type="entry name" value="Winged helix' DNA-binding domain"/>
    <property type="match status" value="1"/>
</dbReference>
<dbReference type="CDD" id="cd00090">
    <property type="entry name" value="HTH_ARSR"/>
    <property type="match status" value="1"/>
</dbReference>
<proteinExistence type="predicted"/>
<sequence>MTSERSSWTFLSNHGHVLVLVAREPGILLTSLSERVGISERAARTILRDLEEAGYLTRTKVGRRNRYEVHPDGPLRHPEESTTMVSDLLAAFGR</sequence>
<evidence type="ECO:0000313" key="1">
    <source>
        <dbReference type="EMBL" id="ALX06006.1"/>
    </source>
</evidence>
<dbReference type="Pfam" id="PF13412">
    <property type="entry name" value="HTH_24"/>
    <property type="match status" value="1"/>
</dbReference>
<evidence type="ECO:0008006" key="3">
    <source>
        <dbReference type="Google" id="ProtNLM"/>
    </source>
</evidence>
<dbReference type="InterPro" id="IPR036390">
    <property type="entry name" value="WH_DNA-bd_sf"/>
</dbReference>
<dbReference type="PATRIC" id="fig|2041.4.peg.3241"/>
<protein>
    <recommendedName>
        <fullName evidence="3">AsnC family transcriptional regulator</fullName>
    </recommendedName>
</protein>
<dbReference type="EMBL" id="CP011502">
    <property type="protein sequence ID" value="ALX06006.1"/>
    <property type="molecule type" value="Genomic_DNA"/>
</dbReference>
<accession>A0A0U4CSB2</accession>
<dbReference type="InterPro" id="IPR036388">
    <property type="entry name" value="WH-like_DNA-bd_sf"/>
</dbReference>
<gene>
    <name evidence="1" type="ORF">AERYTH_15520</name>
</gene>
<dbReference type="Gene3D" id="1.10.10.10">
    <property type="entry name" value="Winged helix-like DNA-binding domain superfamily/Winged helix DNA-binding domain"/>
    <property type="match status" value="1"/>
</dbReference>
<dbReference type="InterPro" id="IPR011991">
    <property type="entry name" value="ArsR-like_HTH"/>
</dbReference>
<dbReference type="RefSeq" id="WP_067860540.1">
    <property type="nucleotide sequence ID" value="NZ_CP011502.1"/>
</dbReference>